<reference evidence="1" key="1">
    <citation type="submission" date="2025-08" db="UniProtKB">
        <authorList>
            <consortium name="RefSeq"/>
        </authorList>
    </citation>
    <scope>IDENTIFICATION</scope>
    <source>
        <tissue evidence="1">Muscle</tissue>
    </source>
</reference>
<proteinExistence type="predicted"/>
<dbReference type="Proteomes" id="UP001155660">
    <property type="component" value="Chromosome B3"/>
</dbReference>
<evidence type="ECO:0000313" key="1">
    <source>
        <dbReference type="RefSeq" id="XP_042575363.1"/>
    </source>
</evidence>
<organism evidence="1">
    <name type="scientific">Cyprinus carpio</name>
    <name type="common">Common carp</name>
    <dbReference type="NCBI Taxonomy" id="7962"/>
    <lineage>
        <taxon>Eukaryota</taxon>
        <taxon>Metazoa</taxon>
        <taxon>Chordata</taxon>
        <taxon>Craniata</taxon>
        <taxon>Vertebrata</taxon>
        <taxon>Euteleostomi</taxon>
        <taxon>Actinopterygii</taxon>
        <taxon>Neopterygii</taxon>
        <taxon>Teleostei</taxon>
        <taxon>Ostariophysi</taxon>
        <taxon>Cypriniformes</taxon>
        <taxon>Cyprinidae</taxon>
        <taxon>Cyprininae</taxon>
        <taxon>Cyprinus</taxon>
    </lineage>
</organism>
<dbReference type="RefSeq" id="XP_042575363.1">
    <property type="nucleotide sequence ID" value="XM_042719429.1"/>
</dbReference>
<dbReference type="KEGG" id="ccar:109074699"/>
<sequence length="427" mass="49412">MSFNVGRICRYCMATHGDIKRCFNESDFVLRTADVHRYHLECVKENPDTKAIYGVTGGCPFDKLDYFDVTMSLPPDVMHDFLEGVVPLVLRLVLSKAHREKVITIQEFNEELRKLTIGQNDKKNKPAPLSEKLLRSCSIVGSASQKWCLFRLLPFLVAHRIPEGCSYWHVYLLCREISDIVMAPAVKKEWLPTLDLLVSEFLSCSVKEFGDVLTPKCHYLIHYSRLMLCYGPLRSLWCLRFEGKHQYFKQVASTCRNFNISSTLSNRHQHRQCWELSSVNMLGEYERVAGCCVSTPFRSLPVALQHSVKANKKYSHVNFEGKQLQRVTEVVLNDVKYCVKDVFTVGHLHAEAVPLFFQIKYILNIDTDWLLCGKLLIPVSFCRHFYSYCVKCENEWTVLLPGEEVDYQALDTYHVDDKLFISTRYNC</sequence>
<dbReference type="GeneID" id="109074699"/>
<dbReference type="PANTHER" id="PTHR31912:SF36">
    <property type="entry name" value="C2H2-TYPE DOMAIN-CONTAINING PROTEIN"/>
    <property type="match status" value="1"/>
</dbReference>
<protein>
    <submittedName>
        <fullName evidence="1">Uncharacterized protein LOC109074699 isoform X1</fullName>
    </submittedName>
</protein>
<accession>A0A9Q9ZVH0</accession>
<dbReference type="AlphaFoldDB" id="A0A9Q9ZVH0"/>
<gene>
    <name evidence="1" type="primary">LOC109074699</name>
</gene>
<dbReference type="OrthoDB" id="10044445at2759"/>
<dbReference type="PANTHER" id="PTHR31912">
    <property type="entry name" value="IP13529P"/>
    <property type="match status" value="1"/>
</dbReference>
<name>A0A9Q9ZVH0_CYPCA</name>